<dbReference type="AlphaFoldDB" id="Q6IHN8"/>
<feature type="region of interest" description="Disordered" evidence="1">
    <location>
        <begin position="31"/>
        <end position="61"/>
    </location>
</feature>
<accession>Q6IHN8</accession>
<evidence type="ECO:0000256" key="1">
    <source>
        <dbReference type="SAM" id="MobiDB-lite"/>
    </source>
</evidence>
<sequence length="181" mass="21774">MQERQKILRQRRLSRTKIIYFGHMYSEDFRHTSFGPSQPRRHLKTRSPGDQEQDQNQDLTPFEAHTVNEIVHSIERNAERKSAEIEAVADMQCFTMMRFLFPEMEMPMRMEDGDAFCSCQSPPGWLQKLTSTTLNCYRWQHKAWQCVFAVEFERDSPYLYLYLYLRQAQRTMTLSLFDRHM</sequence>
<reference evidence="2" key="1">
    <citation type="journal article" date="2003" name="Genome Biol.">
        <title>An integrated gene annotation and transcriptional profiling approach towards the full gene content of the Drosophila genome.</title>
        <authorList>
            <person name="Hild M."/>
            <person name="Beckmann B."/>
            <person name="Haas S.A."/>
            <person name="Koch B."/>
            <person name="Solovyev V."/>
            <person name="Busold C."/>
            <person name="Fellenberg K."/>
            <person name="Boutros M."/>
            <person name="Vingron M."/>
            <person name="Sauer F."/>
            <person name="Hoheisel J.D."/>
            <person name="Paro R."/>
        </authorList>
    </citation>
    <scope>NUCLEOTIDE SEQUENCE</scope>
</reference>
<evidence type="ECO:0000313" key="2">
    <source>
        <dbReference type="EMBL" id="DAA03577.1"/>
    </source>
</evidence>
<feature type="compositionally biased region" description="Polar residues" evidence="1">
    <location>
        <begin position="48"/>
        <end position="59"/>
    </location>
</feature>
<dbReference type="EMBL" id="BK003378">
    <property type="protein sequence ID" value="DAA03577.1"/>
    <property type="molecule type" value="Genomic_DNA"/>
</dbReference>
<name>Q6IHN8_DROME</name>
<organism evidence="2">
    <name type="scientific">Drosophila melanogaster</name>
    <name type="common">Fruit fly</name>
    <dbReference type="NCBI Taxonomy" id="7227"/>
    <lineage>
        <taxon>Eukaryota</taxon>
        <taxon>Metazoa</taxon>
        <taxon>Ecdysozoa</taxon>
        <taxon>Arthropoda</taxon>
        <taxon>Hexapoda</taxon>
        <taxon>Insecta</taxon>
        <taxon>Pterygota</taxon>
        <taxon>Neoptera</taxon>
        <taxon>Endopterygota</taxon>
        <taxon>Diptera</taxon>
        <taxon>Brachycera</taxon>
        <taxon>Muscomorpha</taxon>
        <taxon>Ephydroidea</taxon>
        <taxon>Drosophilidae</taxon>
        <taxon>Drosophila</taxon>
        <taxon>Sophophora</taxon>
    </lineage>
</organism>
<protein>
    <submittedName>
        <fullName evidence="2">HDC02045</fullName>
    </submittedName>
</protein>
<gene>
    <name evidence="2" type="ORF">HDC02045</name>
</gene>
<proteinExistence type="predicted"/>